<name>A0A0V1IHC9_TRIPS</name>
<evidence type="ECO:0000313" key="1">
    <source>
        <dbReference type="EMBL" id="KRZ21605.1"/>
    </source>
</evidence>
<sequence length="65" mass="7453">MPQLRPRLCLRQNIKFSRIFRNLAPGVAPRLRHRHATPTQLKTYEVLSDAARNNGNWSSGVPCQI</sequence>
<reference evidence="1 2" key="1">
    <citation type="submission" date="2015-01" db="EMBL/GenBank/DDBJ databases">
        <title>Evolution of Trichinella species and genotypes.</title>
        <authorList>
            <person name="Korhonen P.K."/>
            <person name="Edoardo P."/>
            <person name="Giuseppe L.R."/>
            <person name="Gasser R.B."/>
        </authorList>
    </citation>
    <scope>NUCLEOTIDE SEQUENCE [LARGE SCALE GENOMIC DNA]</scope>
    <source>
        <strain evidence="1">ISS176</strain>
    </source>
</reference>
<comment type="caution">
    <text evidence="1">The sequence shown here is derived from an EMBL/GenBank/DDBJ whole genome shotgun (WGS) entry which is preliminary data.</text>
</comment>
<organism evidence="1 2">
    <name type="scientific">Trichinella pseudospiralis</name>
    <name type="common">Parasitic roundworm</name>
    <dbReference type="NCBI Taxonomy" id="6337"/>
    <lineage>
        <taxon>Eukaryota</taxon>
        <taxon>Metazoa</taxon>
        <taxon>Ecdysozoa</taxon>
        <taxon>Nematoda</taxon>
        <taxon>Enoplea</taxon>
        <taxon>Dorylaimia</taxon>
        <taxon>Trichinellida</taxon>
        <taxon>Trichinellidae</taxon>
        <taxon>Trichinella</taxon>
    </lineage>
</organism>
<accession>A0A0V1IHC9</accession>
<dbReference type="EMBL" id="JYDV01000351">
    <property type="protein sequence ID" value="KRZ21605.1"/>
    <property type="molecule type" value="Genomic_DNA"/>
</dbReference>
<gene>
    <name evidence="1" type="ORF">T4C_1274</name>
</gene>
<dbReference type="Proteomes" id="UP000054826">
    <property type="component" value="Unassembled WGS sequence"/>
</dbReference>
<protein>
    <submittedName>
        <fullName evidence="1">Uncharacterized protein</fullName>
    </submittedName>
</protein>
<proteinExistence type="predicted"/>
<dbReference type="AlphaFoldDB" id="A0A0V1IHC9"/>
<evidence type="ECO:0000313" key="2">
    <source>
        <dbReference type="Proteomes" id="UP000054826"/>
    </source>
</evidence>